<feature type="domain" description="Ancillary SecYEG translocon subunit/Cell division coordinator CpoB TPR" evidence="10">
    <location>
        <begin position="15"/>
        <end position="209"/>
    </location>
</feature>
<evidence type="ECO:0000256" key="8">
    <source>
        <dbReference type="ARBA" id="ARBA00024235"/>
    </source>
</evidence>
<feature type="transmembrane region" description="Helical" evidence="9">
    <location>
        <begin position="24"/>
        <end position="42"/>
    </location>
</feature>
<dbReference type="InterPro" id="IPR018704">
    <property type="entry name" value="SecYEG/CpoB_TPR"/>
</dbReference>
<evidence type="ECO:0000259" key="10">
    <source>
        <dbReference type="Pfam" id="PF09976"/>
    </source>
</evidence>
<keyword evidence="4 9" id="KW-1133">Transmembrane helix</keyword>
<accession>A0A3B0ZJV1</accession>
<keyword evidence="5 9" id="KW-0472">Membrane</keyword>
<evidence type="ECO:0000256" key="1">
    <source>
        <dbReference type="ARBA" id="ARBA00004401"/>
    </source>
</evidence>
<dbReference type="InterPro" id="IPR011990">
    <property type="entry name" value="TPR-like_helical_dom_sf"/>
</dbReference>
<reference evidence="11" key="1">
    <citation type="submission" date="2018-06" db="EMBL/GenBank/DDBJ databases">
        <authorList>
            <person name="Zhirakovskaya E."/>
        </authorList>
    </citation>
    <scope>NUCLEOTIDE SEQUENCE</scope>
</reference>
<keyword evidence="3 9" id="KW-0812">Transmembrane</keyword>
<keyword evidence="2" id="KW-1003">Cell membrane</keyword>
<dbReference type="GO" id="GO:0044877">
    <property type="term" value="F:protein-containing complex binding"/>
    <property type="evidence" value="ECO:0007669"/>
    <property type="project" value="InterPro"/>
</dbReference>
<dbReference type="AlphaFoldDB" id="A0A3B0ZJV1"/>
<dbReference type="PANTHER" id="PTHR38035:SF1">
    <property type="entry name" value="ANCILLARY SECYEG TRANSLOCON SUBUNIT"/>
    <property type="match status" value="1"/>
</dbReference>
<dbReference type="InterPro" id="IPR026039">
    <property type="entry name" value="YfgM"/>
</dbReference>
<evidence type="ECO:0000256" key="6">
    <source>
        <dbReference type="ARBA" id="ARBA00023186"/>
    </source>
</evidence>
<sequence>MAYDAVEQEQVDSLKRFWEKNGKSLIVGIVVGLAVFFGYHSWTANKNSTAEAASAEYMGMIDSLSANRLEAASEYGSRIIGSYADTAYAPLSALVMARIKLEQGDSVTARAHLNWVITHSDMPEVQNIARIRLAALLLDDGLTDQALATLEKVKASYVASRRDEVLGDIYVSLNQVEKAQKAYKDALAALADEGSQRSGFLQMKLDDIAGL</sequence>
<evidence type="ECO:0000313" key="11">
    <source>
        <dbReference type="EMBL" id="VAW89380.1"/>
    </source>
</evidence>
<dbReference type="GO" id="GO:0005886">
    <property type="term" value="C:plasma membrane"/>
    <property type="evidence" value="ECO:0007669"/>
    <property type="project" value="UniProtKB-SubCell"/>
</dbReference>
<evidence type="ECO:0000256" key="7">
    <source>
        <dbReference type="ARBA" id="ARBA00024197"/>
    </source>
</evidence>
<evidence type="ECO:0000256" key="5">
    <source>
        <dbReference type="ARBA" id="ARBA00023136"/>
    </source>
</evidence>
<evidence type="ECO:0000256" key="2">
    <source>
        <dbReference type="ARBA" id="ARBA00022475"/>
    </source>
</evidence>
<dbReference type="SUPFAM" id="SSF48452">
    <property type="entry name" value="TPR-like"/>
    <property type="match status" value="1"/>
</dbReference>
<comment type="subcellular location">
    <subcellularLocation>
        <location evidence="1">Cell membrane</location>
        <topology evidence="1">Single-pass type II membrane protein</topology>
    </subcellularLocation>
</comment>
<gene>
    <name evidence="11" type="ORF">MNBD_GAMMA18-716</name>
</gene>
<organism evidence="11">
    <name type="scientific">hydrothermal vent metagenome</name>
    <dbReference type="NCBI Taxonomy" id="652676"/>
    <lineage>
        <taxon>unclassified sequences</taxon>
        <taxon>metagenomes</taxon>
        <taxon>ecological metagenomes</taxon>
    </lineage>
</organism>
<dbReference type="PIRSF" id="PIRSF006170">
    <property type="entry name" value="YfgM"/>
    <property type="match status" value="1"/>
</dbReference>
<dbReference type="Gene3D" id="1.25.40.10">
    <property type="entry name" value="Tetratricopeptide repeat domain"/>
    <property type="match status" value="1"/>
</dbReference>
<dbReference type="EMBL" id="UOFP01000267">
    <property type="protein sequence ID" value="VAW89380.1"/>
    <property type="molecule type" value="Genomic_DNA"/>
</dbReference>
<evidence type="ECO:0000256" key="4">
    <source>
        <dbReference type="ARBA" id="ARBA00022989"/>
    </source>
</evidence>
<dbReference type="Pfam" id="PF09976">
    <property type="entry name" value="TPR_21"/>
    <property type="match status" value="1"/>
</dbReference>
<name>A0A3B0ZJV1_9ZZZZ</name>
<evidence type="ECO:0000256" key="9">
    <source>
        <dbReference type="SAM" id="Phobius"/>
    </source>
</evidence>
<protein>
    <recommendedName>
        <fullName evidence="8">Ancillary SecYEG translocon subunit</fullName>
    </recommendedName>
</protein>
<comment type="similarity">
    <text evidence="7">Belongs to the YfgM family.</text>
</comment>
<dbReference type="PANTHER" id="PTHR38035">
    <property type="entry name" value="UPF0070 PROTEIN YFGM"/>
    <property type="match status" value="1"/>
</dbReference>
<evidence type="ECO:0000256" key="3">
    <source>
        <dbReference type="ARBA" id="ARBA00022692"/>
    </source>
</evidence>
<keyword evidence="6" id="KW-0143">Chaperone</keyword>
<proteinExistence type="inferred from homology"/>